<feature type="transmembrane region" description="Helical" evidence="8">
    <location>
        <begin position="931"/>
        <end position="950"/>
    </location>
</feature>
<feature type="transmembrane region" description="Helical" evidence="8">
    <location>
        <begin position="998"/>
        <end position="1017"/>
    </location>
</feature>
<comment type="similarity">
    <text evidence="6">Belongs to the dispatched family.</text>
</comment>
<protein>
    <recommendedName>
        <fullName evidence="9">SSD domain-containing protein</fullName>
    </recommendedName>
</protein>
<feature type="compositionally biased region" description="Acidic residues" evidence="7">
    <location>
        <begin position="1"/>
        <end position="11"/>
    </location>
</feature>
<feature type="transmembrane region" description="Helical" evidence="8">
    <location>
        <begin position="444"/>
        <end position="462"/>
    </location>
</feature>
<evidence type="ECO:0000256" key="6">
    <source>
        <dbReference type="ARBA" id="ARBA00038046"/>
    </source>
</evidence>
<evidence type="ECO:0000256" key="1">
    <source>
        <dbReference type="ARBA" id="ARBA00004141"/>
    </source>
</evidence>
<feature type="transmembrane region" description="Helical" evidence="8">
    <location>
        <begin position="904"/>
        <end position="925"/>
    </location>
</feature>
<dbReference type="GO" id="GO:0022857">
    <property type="term" value="F:transmembrane transporter activity"/>
    <property type="evidence" value="ECO:0007669"/>
    <property type="project" value="TreeGrafter"/>
</dbReference>
<evidence type="ECO:0000313" key="10">
    <source>
        <dbReference type="EMBL" id="CAH0364590.1"/>
    </source>
</evidence>
<dbReference type="AlphaFoldDB" id="A0A8J2WE21"/>
<feature type="region of interest" description="Disordered" evidence="7">
    <location>
        <begin position="143"/>
        <end position="175"/>
    </location>
</feature>
<keyword evidence="3 8" id="KW-1133">Transmembrane helix</keyword>
<feature type="transmembrane region" description="Helical" evidence="8">
    <location>
        <begin position="469"/>
        <end position="490"/>
    </location>
</feature>
<evidence type="ECO:0000313" key="11">
    <source>
        <dbReference type="Proteomes" id="UP000789595"/>
    </source>
</evidence>
<keyword evidence="11" id="KW-1185">Reference proteome</keyword>
<sequence>MDESKDDGVEDIDAKASENDEAPIDDFGRRARANVSVRRPMEEEAKIPVPNRFHKTVVHYPGCVMFVTGLIAVVLAGLAFGAGESELGGSFTDISNIKVRRLYGFFAFREDYWKATGREDYWRRRLSSDSVLSKNHGVSKATLARIPVKTTRSTKRQQRRRLDAHEDTTDHGAPRREEDCRFSVVVRARKSGDILGKGLSTLRRIHRRLTHTEGYDDYCLSEDGGATCVPPTSVFEGLANAPPPLATCANNTCGAYLDASLPTCDDHFGSVDQFATDAFGPLCESTDVYRTSVNIGKGRKKSFQYDVAGSASDECMTVVAAQRAFTVGGGWDCTSNKATYAKITYATGMPLSRCEGDCWDDAEEEEVEEWAIGTMMPRLHKLRTKLHDGESFKEADYDLVFDGACYFIDYYLANDQQKLLIAVIIVLIVLILQTKSVWIACCGLFEIVISFPIGLFVWVVIMQQDYVTYLMYNGVFIILGIGCDDIFVLMDAWKQSAMHPAREVRESLLLRFTWAYNRAASAMLATSVTTCAAFVACAVSPIWDIQCFGVVSAVMVFADYLLVITFLPAACIVRERYFPQQCKDCGTKACLKSSPVGAAPSSDDKVDEVRPPDAKKPRLVERFYGGPFADFIIKGKIPLTILFCGILVSSMIVWNLLLVRATSATDWFVSDHPFTLHDKATKYKFLEERTDEKESSWLVAGISEDDPWALTGGAHPACVEGETLDGKSCMGSAKYKGFDLAKHQQAWIDASTAYEDELRAQGASPHYESGHYNFMIDFKNYVLHQNLTFPYSPDDNDAFVAKLIEFRDSWEPPYGWLHLGGQSEYPGDQTGFHVEGNTIKAVFAGFNTTRDVDRDSFDELYDVHEGARAALKKAKQFLGGHIYQVTYYDDWMVASKAFYDSSRINIVTAFAFALIIMLCATANWIVTLIAFGSLVTTVSTTLALMVFYGWELNVIESIDVSIAGGMAVDYVLHMSHAYNHQDPTLTSSERVRLAMGEMGISVLSGCITTFGACCALFSCDLLWFKMFGYFICTLIMSSFVVSNFGMMALLALCGPTNGKGDVAFLKDPRGYIQKLRGGAPAEAVEAKEAP</sequence>
<organism evidence="10 11">
    <name type="scientific">Pelagomonas calceolata</name>
    <dbReference type="NCBI Taxonomy" id="35677"/>
    <lineage>
        <taxon>Eukaryota</taxon>
        <taxon>Sar</taxon>
        <taxon>Stramenopiles</taxon>
        <taxon>Ochrophyta</taxon>
        <taxon>Pelagophyceae</taxon>
        <taxon>Pelagomonadales</taxon>
        <taxon>Pelagomonadaceae</taxon>
        <taxon>Pelagomonas</taxon>
    </lineage>
</organism>
<name>A0A8J2WE21_9STRA</name>
<dbReference type="InterPro" id="IPR052081">
    <property type="entry name" value="Dispatched_Hh_regulator"/>
</dbReference>
<evidence type="ECO:0000256" key="8">
    <source>
        <dbReference type="SAM" id="Phobius"/>
    </source>
</evidence>
<dbReference type="EMBL" id="CAKKNE010000001">
    <property type="protein sequence ID" value="CAH0364590.1"/>
    <property type="molecule type" value="Genomic_DNA"/>
</dbReference>
<evidence type="ECO:0000256" key="3">
    <source>
        <dbReference type="ARBA" id="ARBA00022989"/>
    </source>
</evidence>
<dbReference type="GO" id="GO:0016020">
    <property type="term" value="C:membrane"/>
    <property type="evidence" value="ECO:0007669"/>
    <property type="project" value="UniProtKB-SubCell"/>
</dbReference>
<reference evidence="10" key="1">
    <citation type="submission" date="2021-11" db="EMBL/GenBank/DDBJ databases">
        <authorList>
            <consortium name="Genoscope - CEA"/>
            <person name="William W."/>
        </authorList>
    </citation>
    <scope>NUCLEOTIDE SEQUENCE</scope>
</reference>
<dbReference type="Pfam" id="PF02460">
    <property type="entry name" value="Patched"/>
    <property type="match status" value="1"/>
</dbReference>
<dbReference type="OrthoDB" id="193905at2759"/>
<feature type="transmembrane region" description="Helical" evidence="8">
    <location>
        <begin position="1029"/>
        <end position="1052"/>
    </location>
</feature>
<dbReference type="Proteomes" id="UP000789595">
    <property type="component" value="Unassembled WGS sequence"/>
</dbReference>
<feature type="transmembrane region" description="Helical" evidence="8">
    <location>
        <begin position="547"/>
        <end position="570"/>
    </location>
</feature>
<evidence type="ECO:0000256" key="4">
    <source>
        <dbReference type="ARBA" id="ARBA00023136"/>
    </source>
</evidence>
<dbReference type="InterPro" id="IPR000731">
    <property type="entry name" value="SSD"/>
</dbReference>
<dbReference type="PANTHER" id="PTHR45951:SF7">
    <property type="entry name" value="SSD DOMAIN-CONTAINING PROTEIN"/>
    <property type="match status" value="1"/>
</dbReference>
<feature type="compositionally biased region" description="Basic and acidic residues" evidence="7">
    <location>
        <begin position="602"/>
        <end position="612"/>
    </location>
</feature>
<evidence type="ECO:0000256" key="2">
    <source>
        <dbReference type="ARBA" id="ARBA00022692"/>
    </source>
</evidence>
<feature type="transmembrane region" description="Helical" evidence="8">
    <location>
        <begin position="58"/>
        <end position="80"/>
    </location>
</feature>
<feature type="region of interest" description="Disordered" evidence="7">
    <location>
        <begin position="593"/>
        <end position="612"/>
    </location>
</feature>
<evidence type="ECO:0000256" key="5">
    <source>
        <dbReference type="ARBA" id="ARBA00023180"/>
    </source>
</evidence>
<feature type="region of interest" description="Disordered" evidence="7">
    <location>
        <begin position="1"/>
        <end position="24"/>
    </location>
</feature>
<dbReference type="PROSITE" id="PS50156">
    <property type="entry name" value="SSD"/>
    <property type="match status" value="1"/>
</dbReference>
<evidence type="ECO:0000259" key="9">
    <source>
        <dbReference type="PROSITE" id="PS50156"/>
    </source>
</evidence>
<feature type="domain" description="SSD" evidence="9">
    <location>
        <begin position="476"/>
        <end position="573"/>
    </location>
</feature>
<evidence type="ECO:0000256" key="7">
    <source>
        <dbReference type="SAM" id="MobiDB-lite"/>
    </source>
</evidence>
<dbReference type="SUPFAM" id="SSF82866">
    <property type="entry name" value="Multidrug efflux transporter AcrB transmembrane domain"/>
    <property type="match status" value="2"/>
</dbReference>
<accession>A0A8J2WE21</accession>
<feature type="transmembrane region" description="Helical" evidence="8">
    <location>
        <begin position="637"/>
        <end position="658"/>
    </location>
</feature>
<gene>
    <name evidence="10" type="ORF">PECAL_1P09600</name>
</gene>
<dbReference type="Gene3D" id="1.20.1640.10">
    <property type="entry name" value="Multidrug efflux transporter AcrB transmembrane domain"/>
    <property type="match status" value="2"/>
</dbReference>
<dbReference type="PANTHER" id="PTHR45951">
    <property type="entry name" value="PROTEIN DISPATCHED-RELATED"/>
    <property type="match status" value="1"/>
</dbReference>
<keyword evidence="5" id="KW-0325">Glycoprotein</keyword>
<dbReference type="InterPro" id="IPR003392">
    <property type="entry name" value="PTHD_SSD"/>
</dbReference>
<comment type="caution">
    <text evidence="10">The sequence shown here is derived from an EMBL/GenBank/DDBJ whole genome shotgun (WGS) entry which is preliminary data.</text>
</comment>
<keyword evidence="4 8" id="KW-0472">Membrane</keyword>
<comment type="subcellular location">
    <subcellularLocation>
        <location evidence="1">Membrane</location>
        <topology evidence="1">Multi-pass membrane protein</topology>
    </subcellularLocation>
</comment>
<proteinExistence type="inferred from homology"/>
<feature type="transmembrane region" description="Helical" evidence="8">
    <location>
        <begin position="519"/>
        <end position="540"/>
    </location>
</feature>
<feature type="compositionally biased region" description="Basic and acidic residues" evidence="7">
    <location>
        <begin position="160"/>
        <end position="175"/>
    </location>
</feature>
<keyword evidence="2 8" id="KW-0812">Transmembrane</keyword>